<organism evidence="2 3">
    <name type="scientific">Crossiella equi</name>
    <dbReference type="NCBI Taxonomy" id="130796"/>
    <lineage>
        <taxon>Bacteria</taxon>
        <taxon>Bacillati</taxon>
        <taxon>Actinomycetota</taxon>
        <taxon>Actinomycetes</taxon>
        <taxon>Pseudonocardiales</taxon>
        <taxon>Pseudonocardiaceae</taxon>
        <taxon>Crossiella</taxon>
    </lineage>
</organism>
<dbReference type="Proteomes" id="UP001519363">
    <property type="component" value="Unassembled WGS sequence"/>
</dbReference>
<feature type="transmembrane region" description="Helical" evidence="1">
    <location>
        <begin position="73"/>
        <end position="94"/>
    </location>
</feature>
<protein>
    <recommendedName>
        <fullName evidence="4">Transmembrane protein</fullName>
    </recommendedName>
</protein>
<gene>
    <name evidence="2" type="ORF">JOF53_006169</name>
</gene>
<accession>A0ABS5ALN4</accession>
<proteinExistence type="predicted"/>
<dbReference type="EMBL" id="JAGIOO010000001">
    <property type="protein sequence ID" value="MBP2477297.1"/>
    <property type="molecule type" value="Genomic_DNA"/>
</dbReference>
<evidence type="ECO:0000313" key="2">
    <source>
        <dbReference type="EMBL" id="MBP2477297.1"/>
    </source>
</evidence>
<reference evidence="2 3" key="1">
    <citation type="submission" date="2021-03" db="EMBL/GenBank/DDBJ databases">
        <title>Sequencing the genomes of 1000 actinobacteria strains.</title>
        <authorList>
            <person name="Klenk H.-P."/>
        </authorList>
    </citation>
    <scope>NUCLEOTIDE SEQUENCE [LARGE SCALE GENOMIC DNA]</scope>
    <source>
        <strain evidence="2 3">DSM 44580</strain>
    </source>
</reference>
<comment type="caution">
    <text evidence="2">The sequence shown here is derived from an EMBL/GenBank/DDBJ whole genome shotgun (WGS) entry which is preliminary data.</text>
</comment>
<keyword evidence="1" id="KW-0812">Transmembrane</keyword>
<keyword evidence="1" id="KW-0472">Membrane</keyword>
<feature type="transmembrane region" description="Helical" evidence="1">
    <location>
        <begin position="114"/>
        <end position="135"/>
    </location>
</feature>
<keyword evidence="1" id="KW-1133">Transmembrane helix</keyword>
<evidence type="ECO:0000313" key="3">
    <source>
        <dbReference type="Proteomes" id="UP001519363"/>
    </source>
</evidence>
<keyword evidence="3" id="KW-1185">Reference proteome</keyword>
<sequence>MSAAAALAFTWLGMVLAISFVEAPLKFRAPGITLPLGLGIGRLVFRALNALECVLAAAVLVLVWLGTPTTASWVALAVVGVVLVVQLAVVRPRLNRRSEAVLAGAEGPRSHAHLVYIALECAKVAGLVVFGVLALA</sequence>
<name>A0ABS5ALN4_9PSEU</name>
<evidence type="ECO:0008006" key="4">
    <source>
        <dbReference type="Google" id="ProtNLM"/>
    </source>
</evidence>
<feature type="transmembrane region" description="Helical" evidence="1">
    <location>
        <begin position="50"/>
        <end position="67"/>
    </location>
</feature>
<evidence type="ECO:0000256" key="1">
    <source>
        <dbReference type="SAM" id="Phobius"/>
    </source>
</evidence>